<dbReference type="GO" id="GO:0003824">
    <property type="term" value="F:catalytic activity"/>
    <property type="evidence" value="ECO:0007669"/>
    <property type="project" value="InterPro"/>
</dbReference>
<keyword evidence="3" id="KW-1185">Reference proteome</keyword>
<dbReference type="SUPFAM" id="SSF56219">
    <property type="entry name" value="DNase I-like"/>
    <property type="match status" value="1"/>
</dbReference>
<comment type="caution">
    <text evidence="2">The sequence shown here is derived from an EMBL/GenBank/DDBJ whole genome shotgun (WGS) entry which is preliminary data.</text>
</comment>
<organism evidence="2 3">
    <name type="scientific">Saponaria officinalis</name>
    <name type="common">Common soapwort</name>
    <name type="synonym">Lychnis saponaria</name>
    <dbReference type="NCBI Taxonomy" id="3572"/>
    <lineage>
        <taxon>Eukaryota</taxon>
        <taxon>Viridiplantae</taxon>
        <taxon>Streptophyta</taxon>
        <taxon>Embryophyta</taxon>
        <taxon>Tracheophyta</taxon>
        <taxon>Spermatophyta</taxon>
        <taxon>Magnoliopsida</taxon>
        <taxon>eudicotyledons</taxon>
        <taxon>Gunneridae</taxon>
        <taxon>Pentapetalae</taxon>
        <taxon>Caryophyllales</taxon>
        <taxon>Caryophyllaceae</taxon>
        <taxon>Caryophylleae</taxon>
        <taxon>Saponaria</taxon>
    </lineage>
</organism>
<dbReference type="Proteomes" id="UP001443914">
    <property type="component" value="Unassembled WGS sequence"/>
</dbReference>
<dbReference type="PANTHER" id="PTHR33710:SF71">
    <property type="entry name" value="ENDONUCLEASE_EXONUCLEASE_PHOSPHATASE DOMAIN-CONTAINING PROTEIN"/>
    <property type="match status" value="1"/>
</dbReference>
<protein>
    <recommendedName>
        <fullName evidence="1">Endonuclease/exonuclease/phosphatase domain-containing protein</fullName>
    </recommendedName>
</protein>
<dbReference type="InterPro" id="IPR036691">
    <property type="entry name" value="Endo/exonu/phosph_ase_sf"/>
</dbReference>
<dbReference type="InterPro" id="IPR005135">
    <property type="entry name" value="Endo/exonuclease/phosphatase"/>
</dbReference>
<evidence type="ECO:0000313" key="3">
    <source>
        <dbReference type="Proteomes" id="UP001443914"/>
    </source>
</evidence>
<dbReference type="Gene3D" id="3.60.10.10">
    <property type="entry name" value="Endonuclease/exonuclease/phosphatase"/>
    <property type="match status" value="1"/>
</dbReference>
<feature type="domain" description="Endonuclease/exonuclease/phosphatase" evidence="1">
    <location>
        <begin position="4"/>
        <end position="222"/>
    </location>
</feature>
<evidence type="ECO:0000259" key="1">
    <source>
        <dbReference type="Pfam" id="PF03372"/>
    </source>
</evidence>
<sequence>MSVLSLNCKGLGNPDAVAGLRDLVRIKAPTMIFLCETKLSGREMSKVKDKLEDYDGLEVDSEGRSGGLAFLWRKGIHCEFRSASTHYMDFEVQLGGQKWRVTGFYGWPAVADRYLSWELLGILAQQSSIPWLCIGDYNEVLYSTEMKGGERAQWQMNNFRNATDTCGLMDVPYVGYEYTFDNGQAENDNRQSRIDRAMVTESWWELFPYAKLHHLVREWSDHAPIKLVLDDREGTSLCSKKIFRFEQFWVGEDCCEEAIRRACGKGNENLMETLEMCAKELQDWKGVTIGKVLKDLNTKRRQFERLNAGERSREQICKRKKLIGEIAHLRRQK</sequence>
<dbReference type="PANTHER" id="PTHR33710">
    <property type="entry name" value="BNAC02G09200D PROTEIN"/>
    <property type="match status" value="1"/>
</dbReference>
<dbReference type="AlphaFoldDB" id="A0AAW1I6E9"/>
<reference evidence="2" key="1">
    <citation type="submission" date="2024-03" db="EMBL/GenBank/DDBJ databases">
        <title>WGS assembly of Saponaria officinalis var. Norfolk2.</title>
        <authorList>
            <person name="Jenkins J."/>
            <person name="Shu S."/>
            <person name="Grimwood J."/>
            <person name="Barry K."/>
            <person name="Goodstein D."/>
            <person name="Schmutz J."/>
            <person name="Leebens-Mack J."/>
            <person name="Osbourn A."/>
        </authorList>
    </citation>
    <scope>NUCLEOTIDE SEQUENCE [LARGE SCALE GENOMIC DNA]</scope>
    <source>
        <strain evidence="2">JIC</strain>
    </source>
</reference>
<name>A0AAW1I6E9_SAPOF</name>
<evidence type="ECO:0000313" key="2">
    <source>
        <dbReference type="EMBL" id="KAK9684877.1"/>
    </source>
</evidence>
<accession>A0AAW1I6E9</accession>
<gene>
    <name evidence="2" type="ORF">RND81_10G239200</name>
</gene>
<dbReference type="EMBL" id="JBDFQZ010000010">
    <property type="protein sequence ID" value="KAK9684877.1"/>
    <property type="molecule type" value="Genomic_DNA"/>
</dbReference>
<dbReference type="Pfam" id="PF03372">
    <property type="entry name" value="Exo_endo_phos"/>
    <property type="match status" value="1"/>
</dbReference>
<proteinExistence type="predicted"/>